<gene>
    <name evidence="4" type="ORF">P43SY_006439</name>
</gene>
<dbReference type="PROSITE" id="PS50191">
    <property type="entry name" value="CRAL_TRIO"/>
    <property type="match status" value="1"/>
</dbReference>
<evidence type="ECO:0000256" key="2">
    <source>
        <dbReference type="SAM" id="Phobius"/>
    </source>
</evidence>
<feature type="transmembrane region" description="Helical" evidence="2">
    <location>
        <begin position="172"/>
        <end position="193"/>
    </location>
</feature>
<protein>
    <recommendedName>
        <fullName evidence="3">CRAL-TRIO domain-containing protein</fullName>
    </recommendedName>
</protein>
<keyword evidence="5" id="KW-1185">Reference proteome</keyword>
<feature type="transmembrane region" description="Helical" evidence="2">
    <location>
        <begin position="242"/>
        <end position="265"/>
    </location>
</feature>
<dbReference type="EMBL" id="JAKCXM010000011">
    <property type="protein sequence ID" value="KAJ0408509.1"/>
    <property type="molecule type" value="Genomic_DNA"/>
</dbReference>
<sequence length="727" mass="79013">MPPSADASAGATIGDASCVTRGRGSETDSGDSAFVSARPRRSSSVDSAITLISDEYIMGSSGCCRGYSARMLFLMGCAMIEYASHTVILVLGPMIALHFYPATSYPRLGFYTALLSGSGYLGSALSCRLWINMARTLKSAKGVILWGLAILGAGFFSLLLCQSLLAMTIVRFAMGLFSGVTPVALIEIDNICGNRQTRLAVATKYVGVLIGAGATFLLVALGDKLFDVRGAAATEAKDETALYFYPLCFISMISWIAVVVTLVGLRMKSRASYVALNDPNGGSPGKHRMSALDDSPTGSPSFPVSSSLDRVKSAFEETFRRNRNPLKQLLMSPQPHFRTIRTIIPHYYHGYSESGHVVIWDFLGQIKMDRLTSAGFTTVDIRSHYQFFLQFALEKLIKSNNQKLLYIVDLEGLTLMDADDRVIEGAGVVISDLQKSFPDKLYQIAVINAPVWFSQVMAGVKPKIARKTIDKISFFPSSSTQQSLQDLIGVDSLPKRYGGRNGVEFGKIYFCWALAQLSFDEIFPLWFFRKAPITNGTIHAAPDPAAPSISGITMHVAMNMSSMAISFLCLQLVLCRSTSSSMTPLATLRVGLLFQIPVLCAFPLLDLVHIHSFSLSSATVVIAILLKHITAAIATHGLAVLLDNSIAVDRRLIAHRAGHVVTYVAALISSGASPALFALLGYFGRSFPLDQSLLYFVQALGIGFLFLFSFLIPSRLNFPLLFAMNKR</sequence>
<feature type="transmembrane region" description="Helical" evidence="2">
    <location>
        <begin position="548"/>
        <end position="574"/>
    </location>
</feature>
<dbReference type="SUPFAM" id="SSF103473">
    <property type="entry name" value="MFS general substrate transporter"/>
    <property type="match status" value="1"/>
</dbReference>
<accession>A0AAD5MAB8</accession>
<dbReference type="Proteomes" id="UP001209570">
    <property type="component" value="Unassembled WGS sequence"/>
</dbReference>
<reference evidence="4" key="1">
    <citation type="submission" date="2021-12" db="EMBL/GenBank/DDBJ databases">
        <title>Prjna785345.</title>
        <authorList>
            <person name="Rujirawat T."/>
            <person name="Krajaejun T."/>
        </authorList>
    </citation>
    <scope>NUCLEOTIDE SEQUENCE</scope>
    <source>
        <strain evidence="4">Pi057C3</strain>
    </source>
</reference>
<feature type="transmembrane region" description="Helical" evidence="2">
    <location>
        <begin position="509"/>
        <end position="528"/>
    </location>
</feature>
<name>A0AAD5MAB8_PYTIN</name>
<dbReference type="Gene3D" id="3.40.525.10">
    <property type="entry name" value="CRAL-TRIO lipid binding domain"/>
    <property type="match status" value="1"/>
</dbReference>
<feature type="region of interest" description="Disordered" evidence="1">
    <location>
        <begin position="16"/>
        <end position="38"/>
    </location>
</feature>
<evidence type="ECO:0000313" key="4">
    <source>
        <dbReference type="EMBL" id="KAJ0408509.1"/>
    </source>
</evidence>
<comment type="caution">
    <text evidence="4">The sequence shown here is derived from an EMBL/GenBank/DDBJ whole genome shotgun (WGS) entry which is preliminary data.</text>
</comment>
<feature type="transmembrane region" description="Helical" evidence="2">
    <location>
        <begin position="586"/>
        <end position="605"/>
    </location>
</feature>
<feature type="transmembrane region" description="Helical" evidence="2">
    <location>
        <begin position="108"/>
        <end position="131"/>
    </location>
</feature>
<feature type="region of interest" description="Disordered" evidence="1">
    <location>
        <begin position="283"/>
        <end position="306"/>
    </location>
</feature>
<keyword evidence="2" id="KW-1133">Transmembrane helix</keyword>
<dbReference type="PANTHER" id="PTHR45657">
    <property type="entry name" value="CRAL-TRIO DOMAIN-CONTAINING PROTEIN YKL091C-RELATED"/>
    <property type="match status" value="1"/>
</dbReference>
<keyword evidence="2" id="KW-0472">Membrane</keyword>
<feature type="transmembrane region" description="Helical" evidence="2">
    <location>
        <begin position="695"/>
        <end position="718"/>
    </location>
</feature>
<dbReference type="Pfam" id="PF00650">
    <property type="entry name" value="CRAL_TRIO"/>
    <property type="match status" value="1"/>
</dbReference>
<evidence type="ECO:0000313" key="5">
    <source>
        <dbReference type="Proteomes" id="UP001209570"/>
    </source>
</evidence>
<dbReference type="SUPFAM" id="SSF52087">
    <property type="entry name" value="CRAL/TRIO domain"/>
    <property type="match status" value="1"/>
</dbReference>
<feature type="transmembrane region" description="Helical" evidence="2">
    <location>
        <begin position="617"/>
        <end position="642"/>
    </location>
</feature>
<dbReference type="InterPro" id="IPR036259">
    <property type="entry name" value="MFS_trans_sf"/>
</dbReference>
<dbReference type="InterPro" id="IPR051026">
    <property type="entry name" value="PI/PC_transfer"/>
</dbReference>
<dbReference type="PANTHER" id="PTHR45657:SF1">
    <property type="entry name" value="CRAL-TRIO DOMAIN-CONTAINING PROTEIN YKL091C-RELATED"/>
    <property type="match status" value="1"/>
</dbReference>
<feature type="compositionally biased region" description="Polar residues" evidence="1">
    <location>
        <begin position="296"/>
        <end position="306"/>
    </location>
</feature>
<feature type="transmembrane region" description="Helical" evidence="2">
    <location>
        <begin position="663"/>
        <end position="683"/>
    </location>
</feature>
<dbReference type="InterPro" id="IPR001251">
    <property type="entry name" value="CRAL-TRIO_dom"/>
</dbReference>
<evidence type="ECO:0000259" key="3">
    <source>
        <dbReference type="PROSITE" id="PS50191"/>
    </source>
</evidence>
<dbReference type="AlphaFoldDB" id="A0AAD5MAB8"/>
<feature type="transmembrane region" description="Helical" evidence="2">
    <location>
        <begin position="205"/>
        <end position="222"/>
    </location>
</feature>
<dbReference type="InterPro" id="IPR036865">
    <property type="entry name" value="CRAL-TRIO_dom_sf"/>
</dbReference>
<evidence type="ECO:0000256" key="1">
    <source>
        <dbReference type="SAM" id="MobiDB-lite"/>
    </source>
</evidence>
<organism evidence="4 5">
    <name type="scientific">Pythium insidiosum</name>
    <name type="common">Pythiosis disease agent</name>
    <dbReference type="NCBI Taxonomy" id="114742"/>
    <lineage>
        <taxon>Eukaryota</taxon>
        <taxon>Sar</taxon>
        <taxon>Stramenopiles</taxon>
        <taxon>Oomycota</taxon>
        <taxon>Peronosporomycetes</taxon>
        <taxon>Pythiales</taxon>
        <taxon>Pythiaceae</taxon>
        <taxon>Pythium</taxon>
    </lineage>
</organism>
<feature type="transmembrane region" description="Helical" evidence="2">
    <location>
        <begin position="143"/>
        <end position="166"/>
    </location>
</feature>
<feature type="domain" description="CRAL-TRIO" evidence="3">
    <location>
        <begin position="336"/>
        <end position="505"/>
    </location>
</feature>
<keyword evidence="2" id="KW-0812">Transmembrane</keyword>
<feature type="transmembrane region" description="Helical" evidence="2">
    <location>
        <begin position="72"/>
        <end position="96"/>
    </location>
</feature>
<proteinExistence type="predicted"/>
<dbReference type="SMART" id="SM00516">
    <property type="entry name" value="SEC14"/>
    <property type="match status" value="1"/>
</dbReference>
<dbReference type="CDD" id="cd00170">
    <property type="entry name" value="SEC14"/>
    <property type="match status" value="1"/>
</dbReference>